<feature type="chain" id="PRO_5023909079" evidence="7">
    <location>
        <begin position="22"/>
        <end position="244"/>
    </location>
</feature>
<evidence type="ECO:0000256" key="3">
    <source>
        <dbReference type="ARBA" id="ARBA00022525"/>
    </source>
</evidence>
<evidence type="ECO:0000313" key="9">
    <source>
        <dbReference type="EMBL" id="KAA8496720.1"/>
    </source>
</evidence>
<dbReference type="InterPro" id="IPR011051">
    <property type="entry name" value="RmlC_Cupin_sf"/>
</dbReference>
<evidence type="ECO:0000313" key="10">
    <source>
        <dbReference type="Proteomes" id="UP000324585"/>
    </source>
</evidence>
<dbReference type="SUPFAM" id="SSF51182">
    <property type="entry name" value="RmlC-like cupins"/>
    <property type="match status" value="1"/>
</dbReference>
<accession>A0A5J4Z0C0</accession>
<evidence type="ECO:0000256" key="2">
    <source>
        <dbReference type="ARBA" id="ARBA00007456"/>
    </source>
</evidence>
<evidence type="ECO:0000256" key="7">
    <source>
        <dbReference type="SAM" id="SignalP"/>
    </source>
</evidence>
<evidence type="ECO:0000256" key="5">
    <source>
        <dbReference type="ARBA" id="ARBA00023211"/>
    </source>
</evidence>
<keyword evidence="3" id="KW-0964">Secreted</keyword>
<evidence type="ECO:0000256" key="1">
    <source>
        <dbReference type="ARBA" id="ARBA00004613"/>
    </source>
</evidence>
<feature type="region of interest" description="Disordered" evidence="6">
    <location>
        <begin position="24"/>
        <end position="62"/>
    </location>
</feature>
<evidence type="ECO:0000259" key="8">
    <source>
        <dbReference type="SMART" id="SM00835"/>
    </source>
</evidence>
<feature type="compositionally biased region" description="Polar residues" evidence="6">
    <location>
        <begin position="48"/>
        <end position="59"/>
    </location>
</feature>
<evidence type="ECO:0000256" key="4">
    <source>
        <dbReference type="ARBA" id="ARBA00022723"/>
    </source>
</evidence>
<organism evidence="9 10">
    <name type="scientific">Porphyridium purpureum</name>
    <name type="common">Red alga</name>
    <name type="synonym">Porphyridium cruentum</name>
    <dbReference type="NCBI Taxonomy" id="35688"/>
    <lineage>
        <taxon>Eukaryota</taxon>
        <taxon>Rhodophyta</taxon>
        <taxon>Bangiophyceae</taxon>
        <taxon>Porphyridiales</taxon>
        <taxon>Porphyridiaceae</taxon>
        <taxon>Porphyridium</taxon>
    </lineage>
</organism>
<dbReference type="Pfam" id="PF00190">
    <property type="entry name" value="Cupin_1"/>
    <property type="match status" value="1"/>
</dbReference>
<evidence type="ECO:0000256" key="6">
    <source>
        <dbReference type="SAM" id="MobiDB-lite"/>
    </source>
</evidence>
<dbReference type="Proteomes" id="UP000324585">
    <property type="component" value="Unassembled WGS sequence"/>
</dbReference>
<keyword evidence="4" id="KW-0479">Metal-binding</keyword>
<protein>
    <submittedName>
        <fullName evidence="9">Spherulin-1A</fullName>
    </submittedName>
</protein>
<dbReference type="Gene3D" id="2.60.120.10">
    <property type="entry name" value="Jelly Rolls"/>
    <property type="match status" value="1"/>
</dbReference>
<dbReference type="InterPro" id="IPR014710">
    <property type="entry name" value="RmlC-like_jellyroll"/>
</dbReference>
<dbReference type="SMART" id="SM00835">
    <property type="entry name" value="Cupin_1"/>
    <property type="match status" value="1"/>
</dbReference>
<comment type="similarity">
    <text evidence="2">Belongs to the germin family.</text>
</comment>
<gene>
    <name evidence="9" type="ORF">FVE85_0449</name>
</gene>
<feature type="signal peptide" evidence="7">
    <location>
        <begin position="1"/>
        <end position="21"/>
    </location>
</feature>
<dbReference type="InterPro" id="IPR006045">
    <property type="entry name" value="Cupin_1"/>
</dbReference>
<dbReference type="CDD" id="cd02241">
    <property type="entry name" value="cupin_OxOx"/>
    <property type="match status" value="1"/>
</dbReference>
<dbReference type="PRINTS" id="PR00325">
    <property type="entry name" value="GERMIN"/>
</dbReference>
<keyword evidence="10" id="KW-1185">Reference proteome</keyword>
<dbReference type="OMA" id="CCLTVFW"/>
<feature type="domain" description="Cupin type-1" evidence="8">
    <location>
        <begin position="74"/>
        <end position="219"/>
    </location>
</feature>
<dbReference type="EMBL" id="VRMN01000002">
    <property type="protein sequence ID" value="KAA8496720.1"/>
    <property type="molecule type" value="Genomic_DNA"/>
</dbReference>
<reference evidence="10" key="1">
    <citation type="journal article" date="2019" name="Nat. Commun.">
        <title>Expansion of phycobilisome linker gene families in mesophilic red algae.</title>
        <authorList>
            <person name="Lee J."/>
            <person name="Kim D."/>
            <person name="Bhattacharya D."/>
            <person name="Yoon H.S."/>
        </authorList>
    </citation>
    <scope>NUCLEOTIDE SEQUENCE [LARGE SCALE GENOMIC DNA]</scope>
    <source>
        <strain evidence="10">CCMP 1328</strain>
    </source>
</reference>
<proteinExistence type="inferred from homology"/>
<dbReference type="OrthoDB" id="1921208at2759"/>
<keyword evidence="5" id="KW-0464">Manganese</keyword>
<dbReference type="InterPro" id="IPR001929">
    <property type="entry name" value="Germin"/>
</dbReference>
<dbReference type="GO" id="GO:0030145">
    <property type="term" value="F:manganese ion binding"/>
    <property type="evidence" value="ECO:0007669"/>
    <property type="project" value="InterPro"/>
</dbReference>
<comment type="caution">
    <text evidence="9">The sequence shown here is derived from an EMBL/GenBank/DDBJ whole genome shotgun (WGS) entry which is preliminary data.</text>
</comment>
<name>A0A5J4Z0C0_PORPP</name>
<dbReference type="AlphaFoldDB" id="A0A5J4Z0C0"/>
<dbReference type="PANTHER" id="PTHR31238">
    <property type="entry name" value="GERMIN-LIKE PROTEIN SUBFAMILY 3 MEMBER 3"/>
    <property type="match status" value="1"/>
</dbReference>
<keyword evidence="7" id="KW-0732">Signal</keyword>
<comment type="subcellular location">
    <subcellularLocation>
        <location evidence="1">Secreted</location>
    </subcellularLocation>
</comment>
<sequence length="244" mass="25900">MTFNLALATVLLVALFGNAVAVHQPGGRSSAPPSGFEGTSGSGGPARSATSPRSGTTPNPDLIPESFEAADFVYDFNTAEVTSTGTGGTIRPATVVQFPVVKNFDLSFSLFTLDPGGVNLPHFHPRASEALFLIRGNIRACFSEENDGRVFCNDMKPGQATIFPMANIHYQQNIGSEEVLFMSILNSNNPGVSTTIPRTLALPLDAIASQFFLPKSDIMDLVGQIKSGPSPQGREPIDAKIEFP</sequence>
<dbReference type="GO" id="GO:0005576">
    <property type="term" value="C:extracellular region"/>
    <property type="evidence" value="ECO:0007669"/>
    <property type="project" value="UniProtKB-SubCell"/>
</dbReference>